<dbReference type="Proteomes" id="UP001396334">
    <property type="component" value="Unassembled WGS sequence"/>
</dbReference>
<feature type="compositionally biased region" description="Acidic residues" evidence="1">
    <location>
        <begin position="119"/>
        <end position="136"/>
    </location>
</feature>
<gene>
    <name evidence="2" type="ORF">V6N11_052787</name>
</gene>
<comment type="caution">
    <text evidence="2">The sequence shown here is derived from an EMBL/GenBank/DDBJ whole genome shotgun (WGS) entry which is preliminary data.</text>
</comment>
<dbReference type="EMBL" id="JBBPBN010000001">
    <property type="protein sequence ID" value="KAK9046917.1"/>
    <property type="molecule type" value="Genomic_DNA"/>
</dbReference>
<proteinExistence type="predicted"/>
<protein>
    <recommendedName>
        <fullName evidence="4">Myb/SANT-like domain-containing protein</fullName>
    </recommendedName>
</protein>
<feature type="compositionally biased region" description="Basic and acidic residues" evidence="1">
    <location>
        <begin position="137"/>
        <end position="153"/>
    </location>
</feature>
<name>A0ABR2UB48_9ROSI</name>
<dbReference type="PANTHER" id="PTHR37076">
    <property type="entry name" value="HISTONE-LYSINE N-METHYLTRANSFERASE, H3 LYSINE-79 SPECIFIC-LIKE-RELATED"/>
    <property type="match status" value="1"/>
</dbReference>
<dbReference type="PANTHER" id="PTHR37076:SF3">
    <property type="entry name" value="STRESS RESPONSE PROTEIN NST1-LIKE"/>
    <property type="match status" value="1"/>
</dbReference>
<sequence>MKRKKWSELEEQTLLSKYSDLLNSGTLSKLKTIEKKFKPIADHVNSIHHLQDPVTVPFKWSWRDVSIKVQHMRHQYLGVKQKIRISKDEFNWKDGDNHWENLLKYKKDCFELGLAIGSEDFEEEEEDNGVDGDDGGDEKVGPEGEFGEAREFGDIGLSYSKIEERRSRK</sequence>
<evidence type="ECO:0008006" key="4">
    <source>
        <dbReference type="Google" id="ProtNLM"/>
    </source>
</evidence>
<feature type="region of interest" description="Disordered" evidence="1">
    <location>
        <begin position="119"/>
        <end position="153"/>
    </location>
</feature>
<accession>A0ABR2UB48</accession>
<evidence type="ECO:0000313" key="3">
    <source>
        <dbReference type="Proteomes" id="UP001396334"/>
    </source>
</evidence>
<reference evidence="2 3" key="1">
    <citation type="journal article" date="2024" name="G3 (Bethesda)">
        <title>Genome assembly of Hibiscus sabdariffa L. provides insights into metabolisms of medicinal natural products.</title>
        <authorList>
            <person name="Kim T."/>
        </authorList>
    </citation>
    <scope>NUCLEOTIDE SEQUENCE [LARGE SCALE GENOMIC DNA]</scope>
    <source>
        <strain evidence="2">TK-2024</strain>
        <tissue evidence="2">Old leaves</tissue>
    </source>
</reference>
<evidence type="ECO:0000256" key="1">
    <source>
        <dbReference type="SAM" id="MobiDB-lite"/>
    </source>
</evidence>
<keyword evidence="3" id="KW-1185">Reference proteome</keyword>
<organism evidence="2 3">
    <name type="scientific">Hibiscus sabdariffa</name>
    <name type="common">roselle</name>
    <dbReference type="NCBI Taxonomy" id="183260"/>
    <lineage>
        <taxon>Eukaryota</taxon>
        <taxon>Viridiplantae</taxon>
        <taxon>Streptophyta</taxon>
        <taxon>Embryophyta</taxon>
        <taxon>Tracheophyta</taxon>
        <taxon>Spermatophyta</taxon>
        <taxon>Magnoliopsida</taxon>
        <taxon>eudicotyledons</taxon>
        <taxon>Gunneridae</taxon>
        <taxon>Pentapetalae</taxon>
        <taxon>rosids</taxon>
        <taxon>malvids</taxon>
        <taxon>Malvales</taxon>
        <taxon>Malvaceae</taxon>
        <taxon>Malvoideae</taxon>
        <taxon>Hibiscus</taxon>
    </lineage>
</organism>
<evidence type="ECO:0000313" key="2">
    <source>
        <dbReference type="EMBL" id="KAK9046917.1"/>
    </source>
</evidence>